<dbReference type="Gene3D" id="3.30.559.30">
    <property type="entry name" value="Nonribosomal peptide synthetase, condensation domain"/>
    <property type="match status" value="1"/>
</dbReference>
<dbReference type="InterPro" id="IPR004255">
    <property type="entry name" value="O-acyltransferase_WSD1_N"/>
</dbReference>
<feature type="domain" description="O-acyltransferase WSD1 C-terminal" evidence="13">
    <location>
        <begin position="303"/>
        <end position="447"/>
    </location>
</feature>
<evidence type="ECO:0000256" key="6">
    <source>
        <dbReference type="ARBA" id="ARBA00022679"/>
    </source>
</evidence>
<dbReference type="InterPro" id="IPR009721">
    <property type="entry name" value="O-acyltransferase_WSD1_C"/>
</dbReference>
<dbReference type="Pfam" id="PF06974">
    <property type="entry name" value="WS_DGAT_C"/>
    <property type="match status" value="1"/>
</dbReference>
<feature type="domain" description="O-acyltransferase WSD1-like N-terminal" evidence="12">
    <location>
        <begin position="5"/>
        <end position="261"/>
    </location>
</feature>
<evidence type="ECO:0000313" key="14">
    <source>
        <dbReference type="EMBL" id="APE37793.1"/>
    </source>
</evidence>
<evidence type="ECO:0000259" key="13">
    <source>
        <dbReference type="Pfam" id="PF06974"/>
    </source>
</evidence>
<reference evidence="14" key="1">
    <citation type="submission" date="2016-11" db="EMBL/GenBank/DDBJ databases">
        <authorList>
            <person name="Jaros S."/>
            <person name="Januszkiewicz K."/>
            <person name="Wedrychowicz H."/>
        </authorList>
    </citation>
    <scope>NUCLEOTIDE SEQUENCE [LARGE SCALE GENOMIC DNA]</scope>
    <source>
        <strain evidence="14">Y48</strain>
    </source>
</reference>
<dbReference type="AlphaFoldDB" id="A0A1J0W0Q6"/>
<dbReference type="PANTHER" id="PTHR31650:SF1">
    <property type="entry name" value="WAX ESTER SYNTHASE_DIACYLGLYCEROL ACYLTRANSFERASE 4-RELATED"/>
    <property type="match status" value="1"/>
</dbReference>
<dbReference type="InterPro" id="IPR045034">
    <property type="entry name" value="O-acyltransferase_WSD1-like"/>
</dbReference>
<dbReference type="GO" id="GO:0006071">
    <property type="term" value="P:glycerol metabolic process"/>
    <property type="evidence" value="ECO:0007669"/>
    <property type="project" value="UniProtKB-KW"/>
</dbReference>
<dbReference type="GO" id="GO:0051701">
    <property type="term" value="P:biological process involved in interaction with host"/>
    <property type="evidence" value="ECO:0007669"/>
    <property type="project" value="TreeGrafter"/>
</dbReference>
<comment type="similarity">
    <text evidence="3 11">Belongs to the long-chain O-acyltransferase family.</text>
</comment>
<keyword evidence="15" id="KW-1185">Reference proteome</keyword>
<dbReference type="RefSeq" id="WP_071930958.1">
    <property type="nucleotide sequence ID" value="NZ_CP018082.1"/>
</dbReference>
<dbReference type="NCBIfam" id="TIGR02946">
    <property type="entry name" value="acyl_WS_DGAT"/>
    <property type="match status" value="1"/>
</dbReference>
<dbReference type="GO" id="GO:0019432">
    <property type="term" value="P:triglyceride biosynthetic process"/>
    <property type="evidence" value="ECO:0007669"/>
    <property type="project" value="UniProtKB-UniPathway"/>
</dbReference>
<evidence type="ECO:0000256" key="11">
    <source>
        <dbReference type="RuleBase" id="RU361241"/>
    </source>
</evidence>
<evidence type="ECO:0000256" key="4">
    <source>
        <dbReference type="ARBA" id="ARBA00013244"/>
    </source>
</evidence>
<evidence type="ECO:0000259" key="12">
    <source>
        <dbReference type="Pfam" id="PF03007"/>
    </source>
</evidence>
<protein>
    <recommendedName>
        <fullName evidence="4 11">Diacylglycerol O-acyltransferase</fullName>
        <ecNumber evidence="4 11">2.3.1.20</ecNumber>
    </recommendedName>
</protein>
<organism evidence="14 15">
    <name type="scientific">Nocardia mangyaensis</name>
    <dbReference type="NCBI Taxonomy" id="2213200"/>
    <lineage>
        <taxon>Bacteria</taxon>
        <taxon>Bacillati</taxon>
        <taxon>Actinomycetota</taxon>
        <taxon>Actinomycetes</taxon>
        <taxon>Mycobacteriales</taxon>
        <taxon>Nocardiaceae</taxon>
        <taxon>Nocardia</taxon>
    </lineage>
</organism>
<evidence type="ECO:0000256" key="5">
    <source>
        <dbReference type="ARBA" id="ARBA00022516"/>
    </source>
</evidence>
<keyword evidence="6 11" id="KW-0808">Transferase</keyword>
<dbReference type="GO" id="GO:0005886">
    <property type="term" value="C:plasma membrane"/>
    <property type="evidence" value="ECO:0007669"/>
    <property type="project" value="TreeGrafter"/>
</dbReference>
<evidence type="ECO:0000256" key="2">
    <source>
        <dbReference type="ARBA" id="ARBA00005189"/>
    </source>
</evidence>
<dbReference type="InterPro" id="IPR023213">
    <property type="entry name" value="CAT-like_dom_sf"/>
</dbReference>
<keyword evidence="5 11" id="KW-0444">Lipid biosynthesis</keyword>
<dbReference type="SUPFAM" id="SSF52777">
    <property type="entry name" value="CoA-dependent acyltransferases"/>
    <property type="match status" value="1"/>
</dbReference>
<dbReference type="EC" id="2.3.1.20" evidence="4 11"/>
<keyword evidence="7 11" id="KW-0319">Glycerol metabolism</keyword>
<dbReference type="InterPro" id="IPR014292">
    <property type="entry name" value="Acyl_transf_WS/DGAT"/>
</dbReference>
<evidence type="ECO:0000256" key="3">
    <source>
        <dbReference type="ARBA" id="ARBA00009587"/>
    </source>
</evidence>
<comment type="pathway">
    <text evidence="1 11">Glycerolipid metabolism; triacylglycerol biosynthesis.</text>
</comment>
<name>A0A1J0W0Q6_9NOCA</name>
<dbReference type="OrthoDB" id="9810950at2"/>
<dbReference type="KEGG" id="nsl:BOX37_32010"/>
<evidence type="ECO:0000256" key="1">
    <source>
        <dbReference type="ARBA" id="ARBA00004771"/>
    </source>
</evidence>
<sequence length="452" mass="49453">MEFIAPLDALFLLAESREHPMHVGSLQLFEPPEDAGPDYLREFRDALLADKTFRPTFRKRPATWLGAPQLAWAQDDEVDLDYHVQRSALPAPGRIAQLLDHTSTLHSTLLDRHRPMWELHFVEGLADGRFALYSKMHHALIDGVSAQRLLRRTLTTDPFATEITTPWNLPRKQRPEAGARSKSGLGGLLGGMNSAASATAALMRATRTGLLQQQLTLPFEAPHTLFNVPIGGARKCAVRSWSMDRVKQVKKATGTTVNDVVLAMSAGALRSYLVERDALPDKPMIAMVPMSLRDPDDTDTQGVKIAALLCNLGTDIADPLERLRVVSESTRRNKEVYRSLSAAQTLAVAGVMLSPMAAMLLPGFASMGTPPFNIVISNVPGARESLYWNGARLDAAYPLSIPLDGQAVNITLTSHGDNLDFGLVGCRRTLPDLHRLLDHLEDSLVALEDAAA</sequence>
<evidence type="ECO:0000256" key="8">
    <source>
        <dbReference type="ARBA" id="ARBA00023098"/>
    </source>
</evidence>
<evidence type="ECO:0000256" key="7">
    <source>
        <dbReference type="ARBA" id="ARBA00022798"/>
    </source>
</evidence>
<proteinExistence type="inferred from homology"/>
<dbReference type="EMBL" id="CP018082">
    <property type="protein sequence ID" value="APE37793.1"/>
    <property type="molecule type" value="Genomic_DNA"/>
</dbReference>
<dbReference type="Proteomes" id="UP000183810">
    <property type="component" value="Chromosome"/>
</dbReference>
<comment type="catalytic activity">
    <reaction evidence="10 11">
        <text>an acyl-CoA + a 1,2-diacyl-sn-glycerol = a triacyl-sn-glycerol + CoA</text>
        <dbReference type="Rhea" id="RHEA:10868"/>
        <dbReference type="ChEBI" id="CHEBI:17815"/>
        <dbReference type="ChEBI" id="CHEBI:57287"/>
        <dbReference type="ChEBI" id="CHEBI:58342"/>
        <dbReference type="ChEBI" id="CHEBI:64615"/>
        <dbReference type="EC" id="2.3.1.20"/>
    </reaction>
</comment>
<dbReference type="Gene3D" id="3.30.559.10">
    <property type="entry name" value="Chloramphenicol acetyltransferase-like domain"/>
    <property type="match status" value="1"/>
</dbReference>
<dbReference type="UniPathway" id="UPA00282"/>
<keyword evidence="8 11" id="KW-0443">Lipid metabolism</keyword>
<keyword evidence="9 11" id="KW-0012">Acyltransferase</keyword>
<gene>
    <name evidence="14" type="ORF">BOX37_32010</name>
</gene>
<dbReference type="GO" id="GO:0001666">
    <property type="term" value="P:response to hypoxia"/>
    <property type="evidence" value="ECO:0007669"/>
    <property type="project" value="TreeGrafter"/>
</dbReference>
<evidence type="ECO:0000256" key="10">
    <source>
        <dbReference type="ARBA" id="ARBA00048109"/>
    </source>
</evidence>
<dbReference type="GO" id="GO:0071731">
    <property type="term" value="P:response to nitric oxide"/>
    <property type="evidence" value="ECO:0007669"/>
    <property type="project" value="TreeGrafter"/>
</dbReference>
<dbReference type="PANTHER" id="PTHR31650">
    <property type="entry name" value="O-ACYLTRANSFERASE (WSD1-LIKE) FAMILY PROTEIN"/>
    <property type="match status" value="1"/>
</dbReference>
<dbReference type="GO" id="GO:0004144">
    <property type="term" value="F:diacylglycerol O-acyltransferase activity"/>
    <property type="evidence" value="ECO:0007669"/>
    <property type="project" value="UniProtKB-EC"/>
</dbReference>
<evidence type="ECO:0000313" key="15">
    <source>
        <dbReference type="Proteomes" id="UP000183810"/>
    </source>
</evidence>
<evidence type="ECO:0000256" key="9">
    <source>
        <dbReference type="ARBA" id="ARBA00023315"/>
    </source>
</evidence>
<comment type="pathway">
    <text evidence="2">Lipid metabolism.</text>
</comment>
<accession>A0A1J0W0Q6</accession>
<dbReference type="Pfam" id="PF03007">
    <property type="entry name" value="WS_DGAT_cat"/>
    <property type="match status" value="1"/>
</dbReference>